<gene>
    <name evidence="3" type="ORF">QM012_002115</name>
</gene>
<dbReference type="Proteomes" id="UP001341245">
    <property type="component" value="Unassembled WGS sequence"/>
</dbReference>
<dbReference type="EMBL" id="JASGXD010000013">
    <property type="protein sequence ID" value="KAK6001625.1"/>
    <property type="molecule type" value="Genomic_DNA"/>
</dbReference>
<dbReference type="InterPro" id="IPR010839">
    <property type="entry name" value="AtuA_N"/>
</dbReference>
<dbReference type="InterPro" id="IPR056362">
    <property type="entry name" value="AtuA-like_ferredoxin_dom"/>
</dbReference>
<evidence type="ECO:0000313" key="3">
    <source>
        <dbReference type="EMBL" id="KAK6001625.1"/>
    </source>
</evidence>
<comment type="caution">
    <text evidence="3">The sequence shown here is derived from an EMBL/GenBank/DDBJ whole genome shotgun (WGS) entry which is preliminary data.</text>
</comment>
<feature type="domain" description="AtuA-like ferredoxin-fold" evidence="2">
    <location>
        <begin position="502"/>
        <end position="561"/>
    </location>
</feature>
<feature type="domain" description="Acyclic terpene utilisation N-terminal" evidence="1">
    <location>
        <begin position="7"/>
        <end position="456"/>
    </location>
</feature>
<accession>A0ABR0TCG0</accession>
<dbReference type="Pfam" id="PF07287">
    <property type="entry name" value="AtuA"/>
    <property type="match status" value="1"/>
</dbReference>
<dbReference type="Pfam" id="PF23544">
    <property type="entry name" value="AtuA_ferredoxin"/>
    <property type="match status" value="1"/>
</dbReference>
<name>A0ABR0TCG0_AURPU</name>
<evidence type="ECO:0000259" key="1">
    <source>
        <dbReference type="Pfam" id="PF07287"/>
    </source>
</evidence>
<evidence type="ECO:0000259" key="2">
    <source>
        <dbReference type="Pfam" id="PF23544"/>
    </source>
</evidence>
<protein>
    <recommendedName>
        <fullName evidence="5">DUF1446-domain-containing protein</fullName>
    </recommendedName>
</protein>
<sequence length="563" mass="61794">MVSFEPVRVGSASGAVMDLPQNLSILAKHAEVDFIIGDWMSEYNMTKRGAAKASRREPEPAGTAEYEDQFVESLEPALEDIQRRGIRLAVNAGASDAEKLYGEVTALIHSKGLSLKVAWIEGDEVFDAVQNGIDAGHQFTNITTGENLSDWEFDPIYAQGYLGCCGIVEALRAGADIVICGRVADAAPTMAAAAFWHGWSRTHYAELAHSLIAGHLIECSFYVTGGNFSGFKSLAQGTSCLLDPPIAHIFSDGTFEVRKHESGCRSGQVTRDTCRSQLLYELQGKRYYNSDVVALVDQITIEEKEDNVVLVKNIGFDRPPPTTKIGMTAHGGFQAEVHYFFTGLDIQEKAVLLEKQLRTILDTKSMSLLKFTTTGSAATDPASQDLATVDFRVFAQSRDESALSSDNFLRPCFNIVMSTYPGATFATDARQALPKPYLEYFVTILPQALMHHRAHLPGLGLIIDIPAPTDTVPYICHQDIEESATKRAPDSSGPFTSAPMGYVVHARSGDKGSDCNVGFYVRYEDEYEWLCTLLTTSKIMEMLGKDYKGGRIERFELPNIQGT</sequence>
<organism evidence="3 4">
    <name type="scientific">Aureobasidium pullulans</name>
    <name type="common">Black yeast</name>
    <name type="synonym">Pullularia pullulans</name>
    <dbReference type="NCBI Taxonomy" id="5580"/>
    <lineage>
        <taxon>Eukaryota</taxon>
        <taxon>Fungi</taxon>
        <taxon>Dikarya</taxon>
        <taxon>Ascomycota</taxon>
        <taxon>Pezizomycotina</taxon>
        <taxon>Dothideomycetes</taxon>
        <taxon>Dothideomycetidae</taxon>
        <taxon>Dothideales</taxon>
        <taxon>Saccotheciaceae</taxon>
        <taxon>Aureobasidium</taxon>
    </lineage>
</organism>
<evidence type="ECO:0008006" key="5">
    <source>
        <dbReference type="Google" id="ProtNLM"/>
    </source>
</evidence>
<proteinExistence type="predicted"/>
<dbReference type="PANTHER" id="PTHR47585:SF2">
    <property type="entry name" value="DUF1446 DOMAIN PROTEIN (AFU_ORTHOLOGUE AFUA_6G11420)"/>
    <property type="match status" value="1"/>
</dbReference>
<evidence type="ECO:0000313" key="4">
    <source>
        <dbReference type="Proteomes" id="UP001341245"/>
    </source>
</evidence>
<keyword evidence="4" id="KW-1185">Reference proteome</keyword>
<reference evidence="3 4" key="1">
    <citation type="submission" date="2023-11" db="EMBL/GenBank/DDBJ databases">
        <title>Draft genome sequence and annotation of the polyextremotolerant black yeast-like fungus Aureobasidium pullulans NRRL 62042.</title>
        <authorList>
            <person name="Dielentheis-Frenken M.R.E."/>
            <person name="Wibberg D."/>
            <person name="Blank L.M."/>
            <person name="Tiso T."/>
        </authorList>
    </citation>
    <scope>NUCLEOTIDE SEQUENCE [LARGE SCALE GENOMIC DNA]</scope>
    <source>
        <strain evidence="3 4">NRRL 62042</strain>
    </source>
</reference>
<dbReference type="PANTHER" id="PTHR47585">
    <property type="match status" value="1"/>
</dbReference>